<evidence type="ECO:0000313" key="2">
    <source>
        <dbReference type="Proteomes" id="UP000217276"/>
    </source>
</evidence>
<proteinExistence type="predicted"/>
<keyword evidence="2" id="KW-1185">Reference proteome</keyword>
<dbReference type="AlphaFoldDB" id="A0A250F7I5"/>
<dbReference type="RefSeq" id="WP_009389219.1">
    <property type="nucleotide sequence ID" value="NZ_CAJPPO010000022.1"/>
</dbReference>
<dbReference type="Proteomes" id="UP000217276">
    <property type="component" value="Chromosome"/>
</dbReference>
<protein>
    <submittedName>
        <fullName evidence="1">Uncharacterized protein</fullName>
    </submittedName>
</protein>
<accession>A0A250F7I5</accession>
<gene>
    <name evidence="1" type="ORF">CGC53_01330</name>
</gene>
<sequence>MKGLLHSIRITDDIVFNLFSDTQGNGAVGLSLRNTGEVPLIIEDGANEEIAPGQYFFVESETAIVNTAFRVTFKKETGKRPEAIMRYIVPQPLL</sequence>
<evidence type="ECO:0000313" key="1">
    <source>
        <dbReference type="EMBL" id="ATA81090.1"/>
    </source>
</evidence>
<name>A0A250F7I5_9FLAO</name>
<dbReference type="EMBL" id="CP022384">
    <property type="protein sequence ID" value="ATA81090.1"/>
    <property type="molecule type" value="Genomic_DNA"/>
</dbReference>
<reference evidence="2" key="1">
    <citation type="submission" date="2017-06" db="EMBL/GenBank/DDBJ databases">
        <title>Capnocytophaga spp. assemblies.</title>
        <authorList>
            <person name="Gulvik C.A."/>
        </authorList>
    </citation>
    <scope>NUCLEOTIDE SEQUENCE [LARGE SCALE GENOMIC DNA]</scope>
    <source>
        <strain evidence="2">H6253</strain>
    </source>
</reference>
<dbReference type="KEGG" id="clk:CGC53_01330"/>
<organism evidence="1 2">
    <name type="scientific">Capnocytophaga leadbetteri</name>
    <dbReference type="NCBI Taxonomy" id="327575"/>
    <lineage>
        <taxon>Bacteria</taxon>
        <taxon>Pseudomonadati</taxon>
        <taxon>Bacteroidota</taxon>
        <taxon>Flavobacteriia</taxon>
        <taxon>Flavobacteriales</taxon>
        <taxon>Flavobacteriaceae</taxon>
        <taxon>Capnocytophaga</taxon>
    </lineage>
</organism>